<dbReference type="InterPro" id="IPR004385">
    <property type="entry name" value="NDP_pyrophosphatase"/>
</dbReference>
<dbReference type="InterPro" id="IPR015797">
    <property type="entry name" value="NUDIX_hydrolase-like_dom_sf"/>
</dbReference>
<feature type="domain" description="Nudix hydrolase" evidence="9">
    <location>
        <begin position="43"/>
        <end position="182"/>
    </location>
</feature>
<accession>A0ABW9Z701</accession>
<dbReference type="NCBIfam" id="TIGR00052">
    <property type="entry name" value="nudix-type nucleoside diphosphatase, YffH/AdpP family"/>
    <property type="match status" value="1"/>
</dbReference>
<evidence type="ECO:0000313" key="11">
    <source>
        <dbReference type="Proteomes" id="UP000798602"/>
    </source>
</evidence>
<evidence type="ECO:0000256" key="1">
    <source>
        <dbReference type="ARBA" id="ARBA00000847"/>
    </source>
</evidence>
<dbReference type="CDD" id="cd24157">
    <property type="entry name" value="NUDIX_GDPMK"/>
    <property type="match status" value="1"/>
</dbReference>
<comment type="similarity">
    <text evidence="3">Belongs to the Nudix hydrolase family. NudK subfamily.</text>
</comment>
<dbReference type="PROSITE" id="PS51462">
    <property type="entry name" value="NUDIX"/>
    <property type="match status" value="1"/>
</dbReference>
<evidence type="ECO:0000313" key="10">
    <source>
        <dbReference type="EMBL" id="NBL64342.1"/>
    </source>
</evidence>
<dbReference type="Proteomes" id="UP000798602">
    <property type="component" value="Unassembled WGS sequence"/>
</dbReference>
<proteinExistence type="inferred from homology"/>
<evidence type="ECO:0000256" key="7">
    <source>
        <dbReference type="ARBA" id="ARBA00032162"/>
    </source>
</evidence>
<organism evidence="10 11">
    <name type="scientific">Flavobacterium ichthyis</name>
    <dbReference type="NCBI Taxonomy" id="2698827"/>
    <lineage>
        <taxon>Bacteria</taxon>
        <taxon>Pseudomonadati</taxon>
        <taxon>Bacteroidota</taxon>
        <taxon>Flavobacteriia</taxon>
        <taxon>Flavobacteriales</taxon>
        <taxon>Flavobacteriaceae</taxon>
        <taxon>Flavobacterium</taxon>
    </lineage>
</organism>
<comment type="cofactor">
    <cofactor evidence="2">
        <name>Mg(2+)</name>
        <dbReference type="ChEBI" id="CHEBI:18420"/>
    </cofactor>
</comment>
<dbReference type="RefSeq" id="WP_166536164.1">
    <property type="nucleotide sequence ID" value="NZ_JAABLM010000003.1"/>
</dbReference>
<sequence>MKNPQIEIKSEEILSQKHYTYKKVTLQYTDEQKSETQTREVLDRGNGATILLYNKENQSVVLVKQFRLPTFLNKNKTGMLIEACAGMLEEENPEDTIKREVQEETGYTIHSVKKIFQAYMSPGAVTEIIHFFVGEYSNEMKTGKGGGLESEHENIEILEIKFEKAMKMIISGEIEDAKTIMLLQYAKIQNLLAN</sequence>
<dbReference type="InterPro" id="IPR000086">
    <property type="entry name" value="NUDIX_hydrolase_dom"/>
</dbReference>
<evidence type="ECO:0000256" key="2">
    <source>
        <dbReference type="ARBA" id="ARBA00001946"/>
    </source>
</evidence>
<dbReference type="PANTHER" id="PTHR11839">
    <property type="entry name" value="UDP/ADP-SUGAR PYROPHOSPHATASE"/>
    <property type="match status" value="1"/>
</dbReference>
<protein>
    <recommendedName>
        <fullName evidence="5">GDP-mannose pyrophosphatase</fullName>
    </recommendedName>
    <alternativeName>
        <fullName evidence="7">GDP-mannose hydrolase</fullName>
    </alternativeName>
    <alternativeName>
        <fullName evidence="8">GDPMK</fullName>
    </alternativeName>
</protein>
<dbReference type="EMBL" id="JAABLM010000003">
    <property type="protein sequence ID" value="NBL64342.1"/>
    <property type="molecule type" value="Genomic_DNA"/>
</dbReference>
<comment type="catalytic activity">
    <reaction evidence="1">
        <text>GDP-alpha-D-mannose + H2O = alpha-D-mannose 1-phosphate + GMP + 2 H(+)</text>
        <dbReference type="Rhea" id="RHEA:27978"/>
        <dbReference type="ChEBI" id="CHEBI:15377"/>
        <dbReference type="ChEBI" id="CHEBI:15378"/>
        <dbReference type="ChEBI" id="CHEBI:57527"/>
        <dbReference type="ChEBI" id="CHEBI:58115"/>
        <dbReference type="ChEBI" id="CHEBI:58409"/>
    </reaction>
</comment>
<dbReference type="PANTHER" id="PTHR11839:SF18">
    <property type="entry name" value="NUDIX HYDROLASE DOMAIN-CONTAINING PROTEIN"/>
    <property type="match status" value="1"/>
</dbReference>
<evidence type="ECO:0000259" key="9">
    <source>
        <dbReference type="PROSITE" id="PS51462"/>
    </source>
</evidence>
<gene>
    <name evidence="10" type="ORF">GV828_03890</name>
</gene>
<dbReference type="Pfam" id="PF00293">
    <property type="entry name" value="NUDIX"/>
    <property type="match status" value="1"/>
</dbReference>
<keyword evidence="6" id="KW-0378">Hydrolase</keyword>
<comment type="subunit">
    <text evidence="4">Homodimer.</text>
</comment>
<name>A0ABW9Z701_9FLAO</name>
<evidence type="ECO:0000256" key="4">
    <source>
        <dbReference type="ARBA" id="ARBA00011738"/>
    </source>
</evidence>
<evidence type="ECO:0000256" key="6">
    <source>
        <dbReference type="ARBA" id="ARBA00022801"/>
    </source>
</evidence>
<evidence type="ECO:0000256" key="5">
    <source>
        <dbReference type="ARBA" id="ARBA00016377"/>
    </source>
</evidence>
<comment type="caution">
    <text evidence="10">The sequence shown here is derived from an EMBL/GenBank/DDBJ whole genome shotgun (WGS) entry which is preliminary data.</text>
</comment>
<dbReference type="Gene3D" id="3.90.79.10">
    <property type="entry name" value="Nucleoside Triphosphate Pyrophosphohydrolase"/>
    <property type="match status" value="1"/>
</dbReference>
<evidence type="ECO:0000256" key="3">
    <source>
        <dbReference type="ARBA" id="ARBA00007275"/>
    </source>
</evidence>
<reference evidence="11" key="1">
    <citation type="submission" date="2020-01" db="EMBL/GenBank/DDBJ databases">
        <title>Sphingomonas sp. strain CSW-10.</title>
        <authorList>
            <person name="Chen W.-M."/>
        </authorList>
    </citation>
    <scope>NUCLEOTIDE SEQUENCE [LARGE SCALE GENOMIC DNA]</scope>
    <source>
        <strain evidence="11">NST-5</strain>
    </source>
</reference>
<dbReference type="SUPFAM" id="SSF55811">
    <property type="entry name" value="Nudix"/>
    <property type="match status" value="1"/>
</dbReference>
<evidence type="ECO:0000256" key="8">
    <source>
        <dbReference type="ARBA" id="ARBA00032272"/>
    </source>
</evidence>
<keyword evidence="11" id="KW-1185">Reference proteome</keyword>